<feature type="transmembrane region" description="Helical" evidence="1">
    <location>
        <begin position="51"/>
        <end position="68"/>
    </location>
</feature>
<keyword evidence="1" id="KW-1133">Transmembrane helix</keyword>
<evidence type="ECO:0000313" key="3">
    <source>
        <dbReference type="EMBL" id="VYT25741.1"/>
    </source>
</evidence>
<gene>
    <name evidence="3" type="ORF">BHLFYP23_00877</name>
</gene>
<feature type="transmembrane region" description="Helical" evidence="1">
    <location>
        <begin position="75"/>
        <end position="97"/>
    </location>
</feature>
<dbReference type="GO" id="GO:0016301">
    <property type="term" value="F:kinase activity"/>
    <property type="evidence" value="ECO:0007669"/>
    <property type="project" value="UniProtKB-KW"/>
</dbReference>
<reference evidence="3" key="1">
    <citation type="submission" date="2019-11" db="EMBL/GenBank/DDBJ databases">
        <authorList>
            <person name="Feng L."/>
        </authorList>
    </citation>
    <scope>NUCLEOTIDE SEQUENCE</scope>
    <source>
        <strain evidence="3">BhanseniiLFYP23</strain>
    </source>
</reference>
<protein>
    <submittedName>
        <fullName evidence="3">Sensory histidine kinase DcuS</fullName>
    </submittedName>
</protein>
<dbReference type="EMBL" id="CACRSY010000015">
    <property type="protein sequence ID" value="VYT25741.1"/>
    <property type="molecule type" value="Genomic_DNA"/>
</dbReference>
<dbReference type="AlphaFoldDB" id="A0A6N2VBH1"/>
<dbReference type="SUPFAM" id="SSF55874">
    <property type="entry name" value="ATPase domain of HSP90 chaperone/DNA topoisomerase II/histidine kinase"/>
    <property type="match status" value="1"/>
</dbReference>
<evidence type="ECO:0000256" key="1">
    <source>
        <dbReference type="SAM" id="Phobius"/>
    </source>
</evidence>
<dbReference type="Gene3D" id="3.30.565.10">
    <property type="entry name" value="Histidine kinase-like ATPase, C-terminal domain"/>
    <property type="match status" value="1"/>
</dbReference>
<organism evidence="3">
    <name type="scientific">Blautia hansenii</name>
    <name type="common">Ruminococcus hansenii</name>
    <dbReference type="NCBI Taxonomy" id="1322"/>
    <lineage>
        <taxon>Bacteria</taxon>
        <taxon>Bacillati</taxon>
        <taxon>Bacillota</taxon>
        <taxon>Clostridia</taxon>
        <taxon>Lachnospirales</taxon>
        <taxon>Lachnospiraceae</taxon>
        <taxon>Blautia</taxon>
    </lineage>
</organism>
<keyword evidence="3" id="KW-0808">Transferase</keyword>
<keyword evidence="1" id="KW-0812">Transmembrane</keyword>
<feature type="domain" description="Sensor histidine kinase NatK-like C-terminal" evidence="2">
    <location>
        <begin position="326"/>
        <end position="427"/>
    </location>
</feature>
<dbReference type="InterPro" id="IPR032834">
    <property type="entry name" value="NatK-like_C"/>
</dbReference>
<dbReference type="GO" id="GO:0042802">
    <property type="term" value="F:identical protein binding"/>
    <property type="evidence" value="ECO:0007669"/>
    <property type="project" value="TreeGrafter"/>
</dbReference>
<dbReference type="Pfam" id="PF14501">
    <property type="entry name" value="HATPase_c_5"/>
    <property type="match status" value="1"/>
</dbReference>
<feature type="transmembrane region" description="Helical" evidence="1">
    <location>
        <begin position="30"/>
        <end position="45"/>
    </location>
</feature>
<feature type="transmembrane region" description="Helical" evidence="1">
    <location>
        <begin position="145"/>
        <end position="168"/>
    </location>
</feature>
<feature type="transmembrane region" description="Helical" evidence="1">
    <location>
        <begin position="109"/>
        <end position="133"/>
    </location>
</feature>
<feature type="transmembrane region" description="Helical" evidence="1">
    <location>
        <begin position="174"/>
        <end position="201"/>
    </location>
</feature>
<dbReference type="PANTHER" id="PTHR40448">
    <property type="entry name" value="TWO-COMPONENT SENSOR HISTIDINE KINASE"/>
    <property type="match status" value="1"/>
</dbReference>
<dbReference type="PANTHER" id="PTHR40448:SF1">
    <property type="entry name" value="TWO-COMPONENT SENSOR HISTIDINE KINASE"/>
    <property type="match status" value="1"/>
</dbReference>
<proteinExistence type="predicted"/>
<sequence length="431" mass="49943">MIIIYNIIAICTYFFNITNLLPFKLTKKQNFYYITLLSITFFLFTPIIPQYITILLTICTSLFLCIYIKKREIGIFVALFGYFYGITLNNVLLFFYSKYIDPNIYSRQYPFTFMTIFFLILFITTKFLAWFLYKKINLFRFFAINKLFVPLILNLGLCITLCIFNIAMGNIIGYSHKIICFNAFIFFAYFCASSFLLYLVYQDTKKLEQEKQLEKENKILSGYIMELEKSYAAVRKLKHDYDNVLISIGEYIESNNLSALKAYFNKEVLPYSKQYSYDSSFSQLSNLEVPQLKSLFAAKLFQAINTGISVHLEIYNPITSFSEPLIHFVRILGIFLDNAIEAAAQTQEKRLHIALIKNKSNITVIIKNTTQPLLFPLSDLCKASCTTKGAGHGLGLGNAQDLISQHPEVLWTTLYENNEFIQKLEIQENPL</sequence>
<dbReference type="InterPro" id="IPR036890">
    <property type="entry name" value="HATPase_C_sf"/>
</dbReference>
<accession>A0A6N2VBH1</accession>
<keyword evidence="1" id="KW-0472">Membrane</keyword>
<dbReference type="RefSeq" id="WP_022239169.1">
    <property type="nucleotide sequence ID" value="NZ_CACRSY010000015.1"/>
</dbReference>
<feature type="transmembrane region" description="Helical" evidence="1">
    <location>
        <begin position="6"/>
        <end position="23"/>
    </location>
</feature>
<evidence type="ECO:0000259" key="2">
    <source>
        <dbReference type="Pfam" id="PF14501"/>
    </source>
</evidence>
<name>A0A6N2VBH1_BLAHA</name>
<keyword evidence="3" id="KW-0418">Kinase</keyword>